<dbReference type="PANTHER" id="PTHR13935:SF106">
    <property type="entry name" value="ACHAETE-SCUTE COMPLEX PROTEIN T5-RELATED"/>
    <property type="match status" value="1"/>
</dbReference>
<keyword evidence="2" id="KW-0238">DNA-binding</keyword>
<reference evidence="5" key="1">
    <citation type="submission" date="2025-08" db="UniProtKB">
        <authorList>
            <consortium name="RefSeq"/>
        </authorList>
    </citation>
    <scope>IDENTIFICATION</scope>
    <source>
        <tissue evidence="5">Muscle</tissue>
    </source>
</reference>
<dbReference type="SUPFAM" id="SSF47459">
    <property type="entry name" value="HLH, helix-loop-helix DNA-binding domain"/>
    <property type="match status" value="1"/>
</dbReference>
<dbReference type="SMART" id="SM00353">
    <property type="entry name" value="HLH"/>
    <property type="match status" value="1"/>
</dbReference>
<dbReference type="GeneID" id="106465391"/>
<dbReference type="PROSITE" id="PS50888">
    <property type="entry name" value="BHLH"/>
    <property type="match status" value="1"/>
</dbReference>
<proteinExistence type="predicted"/>
<sequence length="222" mass="24468">MRNENPSDFLRCKRRNSCEALGFLMQQCRPAAVARRNERERNRVRLVNMGFATLRQHVPNGTKNRKMSKVETLRSAVEYIKQLQELLAHQDESDYYDGTLLTIPTTEAECDPACSTLTCSLSPTYPSSTVSSCLSSEVPSLSASHLGAETATIIANFQQGTLSPTGSTGYETPSSPGSTTNDISLSTLSTSDCYPNGTTNCSDVAELNYEYDDFVKFANWFV</sequence>
<name>A0ABM1BFP5_LIMPO</name>
<evidence type="ECO:0000259" key="3">
    <source>
        <dbReference type="PROSITE" id="PS50888"/>
    </source>
</evidence>
<dbReference type="InterPro" id="IPR015660">
    <property type="entry name" value="MASH1/Ascl1a-like"/>
</dbReference>
<dbReference type="Pfam" id="PF00010">
    <property type="entry name" value="HLH"/>
    <property type="match status" value="1"/>
</dbReference>
<organism evidence="4 5">
    <name type="scientific">Limulus polyphemus</name>
    <name type="common">Atlantic horseshoe crab</name>
    <dbReference type="NCBI Taxonomy" id="6850"/>
    <lineage>
        <taxon>Eukaryota</taxon>
        <taxon>Metazoa</taxon>
        <taxon>Ecdysozoa</taxon>
        <taxon>Arthropoda</taxon>
        <taxon>Chelicerata</taxon>
        <taxon>Merostomata</taxon>
        <taxon>Xiphosura</taxon>
        <taxon>Limulidae</taxon>
        <taxon>Limulus</taxon>
    </lineage>
</organism>
<dbReference type="Proteomes" id="UP000694941">
    <property type="component" value="Unplaced"/>
</dbReference>
<keyword evidence="4" id="KW-1185">Reference proteome</keyword>
<protein>
    <submittedName>
        <fullName evidence="5">Achaete-scute homolog 1b-like</fullName>
    </submittedName>
</protein>
<dbReference type="RefSeq" id="XP_013781068.1">
    <property type="nucleotide sequence ID" value="XM_013925614.1"/>
</dbReference>
<evidence type="ECO:0000256" key="1">
    <source>
        <dbReference type="ARBA" id="ARBA00022902"/>
    </source>
</evidence>
<evidence type="ECO:0000313" key="5">
    <source>
        <dbReference type="RefSeq" id="XP_013781068.1"/>
    </source>
</evidence>
<evidence type="ECO:0000313" key="4">
    <source>
        <dbReference type="Proteomes" id="UP000694941"/>
    </source>
</evidence>
<dbReference type="Gene3D" id="4.10.280.10">
    <property type="entry name" value="Helix-loop-helix DNA-binding domain"/>
    <property type="match status" value="1"/>
</dbReference>
<gene>
    <name evidence="5" type="primary">LOC106465391</name>
</gene>
<feature type="domain" description="BHLH" evidence="3">
    <location>
        <begin position="31"/>
        <end position="83"/>
    </location>
</feature>
<dbReference type="PANTHER" id="PTHR13935">
    <property type="entry name" value="ACHAETE-SCUTE TRANSCRIPTION FACTOR-RELATED"/>
    <property type="match status" value="1"/>
</dbReference>
<keyword evidence="1" id="KW-0524">Neurogenesis</keyword>
<dbReference type="InterPro" id="IPR036638">
    <property type="entry name" value="HLH_DNA-bd_sf"/>
</dbReference>
<dbReference type="InterPro" id="IPR011598">
    <property type="entry name" value="bHLH_dom"/>
</dbReference>
<evidence type="ECO:0000256" key="2">
    <source>
        <dbReference type="ARBA" id="ARBA00023125"/>
    </source>
</evidence>
<dbReference type="CDD" id="cd19723">
    <property type="entry name" value="bHLH_TS_ASCL1_like"/>
    <property type="match status" value="1"/>
</dbReference>
<accession>A0ABM1BFP5</accession>